<name>A0A7J5Z0W2_DISMA</name>
<dbReference type="PANTHER" id="PTHR14113:SF6">
    <property type="entry name" value="PROTEIN PICCOLO"/>
    <property type="match status" value="1"/>
</dbReference>
<feature type="region of interest" description="Disordered" evidence="1">
    <location>
        <begin position="754"/>
        <end position="909"/>
    </location>
</feature>
<dbReference type="AlphaFoldDB" id="A0A7J5Z0W2"/>
<feature type="compositionally biased region" description="Polar residues" evidence="1">
    <location>
        <begin position="1092"/>
        <end position="1106"/>
    </location>
</feature>
<evidence type="ECO:0000313" key="2">
    <source>
        <dbReference type="EMBL" id="KAF3854741.1"/>
    </source>
</evidence>
<dbReference type="Proteomes" id="UP000518266">
    <property type="component" value="Unassembled WGS sequence"/>
</dbReference>
<feature type="region of interest" description="Disordered" evidence="1">
    <location>
        <begin position="206"/>
        <end position="564"/>
    </location>
</feature>
<feature type="compositionally biased region" description="Low complexity" evidence="1">
    <location>
        <begin position="830"/>
        <end position="844"/>
    </location>
</feature>
<feature type="compositionally biased region" description="Low complexity" evidence="1">
    <location>
        <begin position="225"/>
        <end position="248"/>
    </location>
</feature>
<dbReference type="GO" id="GO:1904071">
    <property type="term" value="P:presynaptic active zone assembly"/>
    <property type="evidence" value="ECO:0007669"/>
    <property type="project" value="TreeGrafter"/>
</dbReference>
<protein>
    <submittedName>
        <fullName evidence="2">Uncharacterized protein</fullName>
    </submittedName>
</protein>
<reference evidence="2 3" key="1">
    <citation type="submission" date="2020-03" db="EMBL/GenBank/DDBJ databases">
        <title>Dissostichus mawsoni Genome sequencing and assembly.</title>
        <authorList>
            <person name="Park H."/>
        </authorList>
    </citation>
    <scope>NUCLEOTIDE SEQUENCE [LARGE SCALE GENOMIC DNA]</scope>
    <source>
        <strain evidence="2">DM0001</strain>
        <tissue evidence="2">Muscle</tissue>
    </source>
</reference>
<dbReference type="PANTHER" id="PTHR14113">
    <property type="entry name" value="PICCOLO/BASSOON"/>
    <property type="match status" value="1"/>
</dbReference>
<dbReference type="OrthoDB" id="10059918at2759"/>
<feature type="compositionally biased region" description="Low complexity" evidence="1">
    <location>
        <begin position="877"/>
        <end position="889"/>
    </location>
</feature>
<dbReference type="GO" id="GO:0048788">
    <property type="term" value="C:cytoskeleton of presynaptic active zone"/>
    <property type="evidence" value="ECO:0007669"/>
    <property type="project" value="TreeGrafter"/>
</dbReference>
<evidence type="ECO:0000256" key="1">
    <source>
        <dbReference type="SAM" id="MobiDB-lite"/>
    </source>
</evidence>
<feature type="compositionally biased region" description="Low complexity" evidence="1">
    <location>
        <begin position="385"/>
        <end position="415"/>
    </location>
</feature>
<comment type="caution">
    <text evidence="2">The sequence shown here is derived from an EMBL/GenBank/DDBJ whole genome shotgun (WGS) entry which is preliminary data.</text>
</comment>
<feature type="region of interest" description="Disordered" evidence="1">
    <location>
        <begin position="931"/>
        <end position="1080"/>
    </location>
</feature>
<dbReference type="InterPro" id="IPR052098">
    <property type="entry name" value="Presynaptic_Scaffold_Bsn/Pclo"/>
</dbReference>
<feature type="region of interest" description="Disordered" evidence="1">
    <location>
        <begin position="579"/>
        <end position="607"/>
    </location>
</feature>
<dbReference type="GO" id="GO:0035418">
    <property type="term" value="P:protein localization to synapse"/>
    <property type="evidence" value="ECO:0007669"/>
    <property type="project" value="TreeGrafter"/>
</dbReference>
<evidence type="ECO:0000313" key="3">
    <source>
        <dbReference type="Proteomes" id="UP000518266"/>
    </source>
</evidence>
<accession>A0A7J5Z0W2</accession>
<dbReference type="GO" id="GO:0030424">
    <property type="term" value="C:axon"/>
    <property type="evidence" value="ECO:0007669"/>
    <property type="project" value="TreeGrafter"/>
</dbReference>
<gene>
    <name evidence="2" type="ORF">F7725_022796</name>
</gene>
<dbReference type="GO" id="GO:0098978">
    <property type="term" value="C:glutamatergic synapse"/>
    <property type="evidence" value="ECO:0007669"/>
    <property type="project" value="TreeGrafter"/>
</dbReference>
<dbReference type="GO" id="GO:0098882">
    <property type="term" value="F:structural constituent of presynaptic active zone"/>
    <property type="evidence" value="ECO:0007669"/>
    <property type="project" value="TreeGrafter"/>
</dbReference>
<feature type="compositionally biased region" description="Polar residues" evidence="1">
    <location>
        <begin position="509"/>
        <end position="535"/>
    </location>
</feature>
<feature type="compositionally biased region" description="Polar residues" evidence="1">
    <location>
        <begin position="323"/>
        <end position="381"/>
    </location>
</feature>
<keyword evidence="3" id="KW-1185">Reference proteome</keyword>
<dbReference type="GO" id="GO:0098982">
    <property type="term" value="C:GABA-ergic synapse"/>
    <property type="evidence" value="ECO:0007669"/>
    <property type="project" value="TreeGrafter"/>
</dbReference>
<feature type="compositionally biased region" description="Basic and acidic residues" evidence="1">
    <location>
        <begin position="1000"/>
        <end position="1012"/>
    </location>
</feature>
<dbReference type="EMBL" id="JAAKFY010000007">
    <property type="protein sequence ID" value="KAF3854741.1"/>
    <property type="molecule type" value="Genomic_DNA"/>
</dbReference>
<organism evidence="2 3">
    <name type="scientific">Dissostichus mawsoni</name>
    <name type="common">Antarctic cod</name>
    <dbReference type="NCBI Taxonomy" id="36200"/>
    <lineage>
        <taxon>Eukaryota</taxon>
        <taxon>Metazoa</taxon>
        <taxon>Chordata</taxon>
        <taxon>Craniata</taxon>
        <taxon>Vertebrata</taxon>
        <taxon>Euteleostomi</taxon>
        <taxon>Actinopterygii</taxon>
        <taxon>Neopterygii</taxon>
        <taxon>Teleostei</taxon>
        <taxon>Neoteleostei</taxon>
        <taxon>Acanthomorphata</taxon>
        <taxon>Eupercaria</taxon>
        <taxon>Perciformes</taxon>
        <taxon>Notothenioidei</taxon>
        <taxon>Nototheniidae</taxon>
        <taxon>Dissostichus</taxon>
    </lineage>
</organism>
<feature type="compositionally biased region" description="Polar residues" evidence="1">
    <location>
        <begin position="254"/>
        <end position="278"/>
    </location>
</feature>
<feature type="compositionally biased region" description="Polar residues" evidence="1">
    <location>
        <begin position="942"/>
        <end position="959"/>
    </location>
</feature>
<feature type="compositionally biased region" description="Polar residues" evidence="1">
    <location>
        <begin position="787"/>
        <end position="801"/>
    </location>
</feature>
<feature type="region of interest" description="Disordered" evidence="1">
    <location>
        <begin position="139"/>
        <end position="180"/>
    </location>
</feature>
<feature type="region of interest" description="Disordered" evidence="1">
    <location>
        <begin position="621"/>
        <end position="709"/>
    </location>
</feature>
<proteinExistence type="predicted"/>
<feature type="region of interest" description="Disordered" evidence="1">
    <location>
        <begin position="1092"/>
        <end position="1145"/>
    </location>
</feature>
<sequence length="1145" mass="120642">MDYSFEDYMVNLPNTEAQRPRDLERTAVRLHAGYHSTPLRLSRENHAGEKLLCLPQGSTSEMWRMRTGLGAEWMLIALYRLPCALHPSAIRQTRTGDIRGAFGEDRETDLLSMKVQFPSLSREYRASVFDIVTVEVEGWEEMSEGGTERRTDGNSGDVSDDMAFADSSSCEEDEEEEDPAMFSSKFLSGANPLNAVSSAVNKFGLFGDDGEGDKNKKGPSQQGVKPPGEQQPGAGPGKGPQQQHGPQKSDQGPPMQTGQPLPKQGSPQLHGNGQTAPQNKPGGQKVTQKAGTQPEGHLKGQSQKDLPKGPPQQGSLKPGGQPQIVNKSGVQPGSPKASSQQQVPPKTGMQKQGPSKTGAQQQQPAKTGLQESTKAGSQQGSPKVGQQPQGSPRIGQQQQQQQGSPKLPQQQQGSPKGREWLCLTCQVKRAQGFSEPQGPSMKKPIPNKVSAAQNQTPSPAAPVKKEMSGAGSPQKMQSTSAKVQAKGEAAKGSDIQKQASPASVHKMTPETQRTSGPQQPDQISQTGRKQSSAKQESGGLFGFGGAKTEAAKPEESVSGKMFGFGSSIFSSASTLIASAVQDESKTTPPVSPKMQSTKETKPAAVQKSGKEWLCLNCQVKRAQEGPGQPSLQKTAAPDKTEAAKRPASTAPGQKTPQDSRKAVPQKQPDQTSQMSEKKGNATISTQQESGGFFGFGGPKSQPDAAQPAVTGKMMGFGSSIFNSASTLITSAVQEWLCLNCQMLRALGAAEPPGTPMMKLQPSPNKVPASAINKATPQLVKPQKKDTQTPTESKIKNTSAPGSPQRKPPIAAEQPATAKVVKLPESQKQVSPSPGQKTTTTTSQEESGKLFGFGSPKAQPDSAKPAESLGGKMFGFGTSIFSSTSDSKTTPLVSPKMPRAEAPKSPLAHKQGQEVKHWLCLNCQMQRALSASELTGPPMKSADSISPSAGHQKIKASNQVETRKKSDAPSKIQNQGLDTLQEKGSPKPGSLLKAQAAAVTKETKAAKGPDLDPKASPTPVQKAPLGIAGDSQKPTDKISEPGLNPTKITPDTKGELGNLSGPKTGPDASKTTESVTGKMFGFGSSIFSSASTLVSSAVQEVSSTTPPGSRKMSAGPKISPRSTPTASPKMSPARDPKTLRKRVAMS</sequence>
<feature type="compositionally biased region" description="Acidic residues" evidence="1">
    <location>
        <begin position="169"/>
        <end position="179"/>
    </location>
</feature>